<reference evidence="4" key="1">
    <citation type="journal article" date="2015" name="J. Biotechnol.">
        <title>Complete genome sequence of Streptomyces ambofaciens ATCC 23877, the spiramycin producer.</title>
        <authorList>
            <person name="Thibessard A."/>
            <person name="Haas D."/>
            <person name="Gerbaud C."/>
            <person name="Aigle B."/>
            <person name="Lautru S."/>
            <person name="Pernodet J.L."/>
            <person name="Leblond P."/>
        </authorList>
    </citation>
    <scope>NUCLEOTIDE SEQUENCE [LARGE SCALE GENOMIC DNA]</scope>
    <source>
        <strain evidence="4">ATCC 23877 / 3486 / DSM 40053 / JCM 4204 / NBRC 12836 / NRRL B-2516</strain>
    </source>
</reference>
<dbReference type="AlphaFoldDB" id="A0A0K2AQ68"/>
<dbReference type="GO" id="GO:0008745">
    <property type="term" value="F:N-acetylmuramoyl-L-alanine amidase activity"/>
    <property type="evidence" value="ECO:0007669"/>
    <property type="project" value="InterPro"/>
</dbReference>
<evidence type="ECO:0000313" key="3">
    <source>
        <dbReference type="EMBL" id="AKZ55260.1"/>
    </source>
</evidence>
<dbReference type="GO" id="GO:0009253">
    <property type="term" value="P:peptidoglycan catabolic process"/>
    <property type="evidence" value="ECO:0007669"/>
    <property type="project" value="InterPro"/>
</dbReference>
<dbReference type="SUPFAM" id="SSF55846">
    <property type="entry name" value="N-acetylmuramoyl-L-alanine amidase-like"/>
    <property type="match status" value="1"/>
</dbReference>
<dbReference type="EMBL" id="CP012382">
    <property type="protein sequence ID" value="AKZ55260.1"/>
    <property type="molecule type" value="Genomic_DNA"/>
</dbReference>
<dbReference type="InterPro" id="IPR036505">
    <property type="entry name" value="Amidase/PGRP_sf"/>
</dbReference>
<evidence type="ECO:0000256" key="1">
    <source>
        <dbReference type="SAM" id="MobiDB-lite"/>
    </source>
</evidence>
<sequence length="86" mass="9191">MASRPEAGHEIDSILLHDTEGSYQSALGIFQNPKTYASAHYLIRASDGPVTQTDENNNEGGTRATRASTCTRSASSARAQGRQLVP</sequence>
<feature type="compositionally biased region" description="Polar residues" evidence="1">
    <location>
        <begin position="49"/>
        <end position="60"/>
    </location>
</feature>
<dbReference type="Pfam" id="PF01510">
    <property type="entry name" value="Amidase_2"/>
    <property type="match status" value="1"/>
</dbReference>
<feature type="domain" description="N-acetylmuramoyl-L-alanine amidase" evidence="2">
    <location>
        <begin position="8"/>
        <end position="59"/>
    </location>
</feature>
<dbReference type="InterPro" id="IPR002502">
    <property type="entry name" value="Amidase_domain"/>
</dbReference>
<dbReference type="KEGG" id="samb:SAM23877_2211"/>
<evidence type="ECO:0000259" key="2">
    <source>
        <dbReference type="Pfam" id="PF01510"/>
    </source>
</evidence>
<feature type="region of interest" description="Disordered" evidence="1">
    <location>
        <begin position="47"/>
        <end position="86"/>
    </location>
</feature>
<proteinExistence type="predicted"/>
<accession>A0A0K2AQ68</accession>
<evidence type="ECO:0000313" key="4">
    <source>
        <dbReference type="Proteomes" id="UP000061018"/>
    </source>
</evidence>
<name>A0A0K2AQ68_STRA7</name>
<gene>
    <name evidence="3" type="ORF">SAM23877_2211</name>
</gene>
<feature type="compositionally biased region" description="Low complexity" evidence="1">
    <location>
        <begin position="62"/>
        <end position="79"/>
    </location>
</feature>
<dbReference type="RefSeq" id="WP_063796775.1">
    <property type="nucleotide sequence ID" value="NZ_CP012382.1"/>
</dbReference>
<organism evidence="3 4">
    <name type="scientific">Streptomyces ambofaciens (strain ATCC 23877 / 3486 / DSM 40053 / JCM 4204 / NBRC 12836 / NRRL B-2516)</name>
    <dbReference type="NCBI Taxonomy" id="278992"/>
    <lineage>
        <taxon>Bacteria</taxon>
        <taxon>Bacillati</taxon>
        <taxon>Actinomycetota</taxon>
        <taxon>Actinomycetes</taxon>
        <taxon>Kitasatosporales</taxon>
        <taxon>Streptomycetaceae</taxon>
        <taxon>Streptomyces</taxon>
    </lineage>
</organism>
<dbReference type="Proteomes" id="UP000061018">
    <property type="component" value="Chromosome"/>
</dbReference>
<dbReference type="Gene3D" id="3.40.80.10">
    <property type="entry name" value="Peptidoglycan recognition protein-like"/>
    <property type="match status" value="1"/>
</dbReference>
<protein>
    <recommendedName>
        <fullName evidence="2">N-acetylmuramoyl-L-alanine amidase domain-containing protein</fullName>
    </recommendedName>
</protein>